<evidence type="ECO:0000256" key="3">
    <source>
        <dbReference type="ARBA" id="ARBA00023125"/>
    </source>
</evidence>
<dbReference type="InterPro" id="IPR036576">
    <property type="entry name" value="WRKY_dom_sf"/>
</dbReference>
<keyword evidence="8" id="KW-1185">Reference proteome</keyword>
<dbReference type="Proteomes" id="UP001157006">
    <property type="component" value="Chromosome 3"/>
</dbReference>
<keyword evidence="4" id="KW-0804">Transcription</keyword>
<dbReference type="SMART" id="SM00774">
    <property type="entry name" value="WRKY"/>
    <property type="match status" value="1"/>
</dbReference>
<dbReference type="SUPFAM" id="SSF118290">
    <property type="entry name" value="WRKY DNA-binding domain"/>
    <property type="match status" value="1"/>
</dbReference>
<sequence>MTERNPVAANSSSLDSDFSNQQWSFELSDYLSFDDIDWQQIDLTTDQSFVYQANEVSDESNIEWSSNHTRDTNNIHMSGGVNIWKKEVKKRVAFKTMTEIEVLDDGYRWRKYGKKMVKNSPNPRNYYRCSVEGCPVKKRVERDNDDSRYVITTYEGMHTHPTSS</sequence>
<evidence type="ECO:0000313" key="8">
    <source>
        <dbReference type="Proteomes" id="UP001157006"/>
    </source>
</evidence>
<dbReference type="PANTHER" id="PTHR31221:SF112">
    <property type="entry name" value="WRKY TRANSCRIPTION FACTOR 50-RELATED"/>
    <property type="match status" value="1"/>
</dbReference>
<dbReference type="Gene3D" id="2.20.25.80">
    <property type="entry name" value="WRKY domain"/>
    <property type="match status" value="1"/>
</dbReference>
<keyword evidence="3" id="KW-0238">DNA-binding</keyword>
<keyword evidence="2" id="KW-0805">Transcription regulation</keyword>
<evidence type="ECO:0000256" key="5">
    <source>
        <dbReference type="ARBA" id="ARBA00023242"/>
    </source>
</evidence>
<dbReference type="PANTHER" id="PTHR31221">
    <property type="entry name" value="WRKY TRANSCRIPTION FACTOR PROTEIN 1-RELATED"/>
    <property type="match status" value="1"/>
</dbReference>
<dbReference type="AlphaFoldDB" id="A0AAV1A610"/>
<dbReference type="GO" id="GO:0005634">
    <property type="term" value="C:nucleus"/>
    <property type="evidence" value="ECO:0007669"/>
    <property type="project" value="UniProtKB-SubCell"/>
</dbReference>
<protein>
    <recommendedName>
        <fullName evidence="6">WRKY domain-containing protein</fullName>
    </recommendedName>
</protein>
<evidence type="ECO:0000313" key="7">
    <source>
        <dbReference type="EMBL" id="CAI8606029.1"/>
    </source>
</evidence>
<reference evidence="7 8" key="1">
    <citation type="submission" date="2023-01" db="EMBL/GenBank/DDBJ databases">
        <authorList>
            <person name="Kreplak J."/>
        </authorList>
    </citation>
    <scope>NUCLEOTIDE SEQUENCE [LARGE SCALE GENOMIC DNA]</scope>
</reference>
<keyword evidence="5" id="KW-0539">Nucleus</keyword>
<dbReference type="InterPro" id="IPR003657">
    <property type="entry name" value="WRKY_dom"/>
</dbReference>
<comment type="subcellular location">
    <subcellularLocation>
        <location evidence="1">Nucleus</location>
    </subcellularLocation>
</comment>
<evidence type="ECO:0000256" key="4">
    <source>
        <dbReference type="ARBA" id="ARBA00023163"/>
    </source>
</evidence>
<dbReference type="InterPro" id="IPR044810">
    <property type="entry name" value="WRKY_plant"/>
</dbReference>
<accession>A0AAV1A610</accession>
<organism evidence="7 8">
    <name type="scientific">Vicia faba</name>
    <name type="common">Broad bean</name>
    <name type="synonym">Faba vulgaris</name>
    <dbReference type="NCBI Taxonomy" id="3906"/>
    <lineage>
        <taxon>Eukaryota</taxon>
        <taxon>Viridiplantae</taxon>
        <taxon>Streptophyta</taxon>
        <taxon>Embryophyta</taxon>
        <taxon>Tracheophyta</taxon>
        <taxon>Spermatophyta</taxon>
        <taxon>Magnoliopsida</taxon>
        <taxon>eudicotyledons</taxon>
        <taxon>Gunneridae</taxon>
        <taxon>Pentapetalae</taxon>
        <taxon>rosids</taxon>
        <taxon>fabids</taxon>
        <taxon>Fabales</taxon>
        <taxon>Fabaceae</taxon>
        <taxon>Papilionoideae</taxon>
        <taxon>50 kb inversion clade</taxon>
        <taxon>NPAAA clade</taxon>
        <taxon>Hologalegina</taxon>
        <taxon>IRL clade</taxon>
        <taxon>Fabeae</taxon>
        <taxon>Vicia</taxon>
    </lineage>
</organism>
<dbReference type="PROSITE" id="PS50811">
    <property type="entry name" value="WRKY"/>
    <property type="match status" value="1"/>
</dbReference>
<evidence type="ECO:0000259" key="6">
    <source>
        <dbReference type="PROSITE" id="PS50811"/>
    </source>
</evidence>
<dbReference type="Pfam" id="PF03106">
    <property type="entry name" value="WRKY"/>
    <property type="match status" value="1"/>
</dbReference>
<feature type="domain" description="WRKY" evidence="6">
    <location>
        <begin position="98"/>
        <end position="163"/>
    </location>
</feature>
<proteinExistence type="predicted"/>
<gene>
    <name evidence="7" type="ORF">VFH_III210400</name>
</gene>
<evidence type="ECO:0000256" key="1">
    <source>
        <dbReference type="ARBA" id="ARBA00004123"/>
    </source>
</evidence>
<dbReference type="EMBL" id="OX451738">
    <property type="protein sequence ID" value="CAI8606029.1"/>
    <property type="molecule type" value="Genomic_DNA"/>
</dbReference>
<dbReference type="GO" id="GO:0043565">
    <property type="term" value="F:sequence-specific DNA binding"/>
    <property type="evidence" value="ECO:0007669"/>
    <property type="project" value="InterPro"/>
</dbReference>
<name>A0AAV1A610_VICFA</name>
<dbReference type="FunFam" id="2.20.25.80:FF:000003">
    <property type="entry name" value="WRKY transcription factor 57"/>
    <property type="match status" value="1"/>
</dbReference>
<dbReference type="GO" id="GO:0003700">
    <property type="term" value="F:DNA-binding transcription factor activity"/>
    <property type="evidence" value="ECO:0007669"/>
    <property type="project" value="InterPro"/>
</dbReference>
<evidence type="ECO:0000256" key="2">
    <source>
        <dbReference type="ARBA" id="ARBA00023015"/>
    </source>
</evidence>